<comment type="caution">
    <text evidence="1">The sequence shown here is derived from an EMBL/GenBank/DDBJ whole genome shotgun (WGS) entry which is preliminary data.</text>
</comment>
<name>A0AAE3N5F3_9BURK</name>
<keyword evidence="2" id="KW-1185">Reference proteome</keyword>
<evidence type="ECO:0000313" key="1">
    <source>
        <dbReference type="EMBL" id="MDA7416220.1"/>
    </source>
</evidence>
<dbReference type="Pfam" id="PF12279">
    <property type="entry name" value="DUF3619"/>
    <property type="match status" value="1"/>
</dbReference>
<dbReference type="RefSeq" id="WP_271427446.1">
    <property type="nucleotide sequence ID" value="NZ_JAQIPB010000002.1"/>
</dbReference>
<dbReference type="InterPro" id="IPR022064">
    <property type="entry name" value="DUF3619"/>
</dbReference>
<dbReference type="Proteomes" id="UP001212602">
    <property type="component" value="Unassembled WGS sequence"/>
</dbReference>
<evidence type="ECO:0000313" key="2">
    <source>
        <dbReference type="Proteomes" id="UP001212602"/>
    </source>
</evidence>
<sequence>MNTFSSTTASNRAEDRFGRAVAARLSQGQARLHPDIGERLRVARQQALARRKMEATPLIVQTRGGEATLGQASRWWSWGSSLLPLAVLVVGLISIAQWQAEERADAIAEVDAALLTDELPTAAYTDPGFKQFLQRESAADR</sequence>
<gene>
    <name evidence="1" type="ORF">PGB34_07565</name>
</gene>
<dbReference type="AlphaFoldDB" id="A0AAE3N5F3"/>
<protein>
    <submittedName>
        <fullName evidence="1">DUF3619 family protein</fullName>
    </submittedName>
</protein>
<accession>A0AAE3N5F3</accession>
<proteinExistence type="predicted"/>
<dbReference type="EMBL" id="JAQIPB010000002">
    <property type="protein sequence ID" value="MDA7416220.1"/>
    <property type="molecule type" value="Genomic_DNA"/>
</dbReference>
<reference evidence="1" key="1">
    <citation type="submission" date="2023-01" db="EMBL/GenBank/DDBJ databases">
        <title>Xenophilus mangrovi sp. nov., isolated from soil of Mangrove nature reserve.</title>
        <authorList>
            <person name="Xu S."/>
            <person name="Liu Z."/>
            <person name="Xu Y."/>
        </authorList>
    </citation>
    <scope>NUCLEOTIDE SEQUENCE</scope>
    <source>
        <strain evidence="1">YW8</strain>
    </source>
</reference>
<organism evidence="1 2">
    <name type="scientific">Xenophilus arseniciresistens</name>
    <dbReference type="NCBI Taxonomy" id="1283306"/>
    <lineage>
        <taxon>Bacteria</taxon>
        <taxon>Pseudomonadati</taxon>
        <taxon>Pseudomonadota</taxon>
        <taxon>Betaproteobacteria</taxon>
        <taxon>Burkholderiales</taxon>
        <taxon>Comamonadaceae</taxon>
        <taxon>Xenophilus</taxon>
    </lineage>
</organism>